<feature type="signal peptide" evidence="1">
    <location>
        <begin position="1"/>
        <end position="19"/>
    </location>
</feature>
<dbReference type="SUPFAM" id="SSF56925">
    <property type="entry name" value="OMPA-like"/>
    <property type="match status" value="1"/>
</dbReference>
<accession>A0A1W2CI59</accession>
<protein>
    <submittedName>
        <fullName evidence="3">Outer membrane protein beta-barrel domain-containing protein</fullName>
    </submittedName>
</protein>
<dbReference type="InterPro" id="IPR025665">
    <property type="entry name" value="Beta-barrel_OMP_2"/>
</dbReference>
<dbReference type="Pfam" id="PF13568">
    <property type="entry name" value="OMP_b-brl_2"/>
    <property type="match status" value="1"/>
</dbReference>
<dbReference type="STRING" id="1434700.SAMN06296427_110114"/>
<keyword evidence="4" id="KW-1185">Reference proteome</keyword>
<feature type="domain" description="Outer membrane protein beta-barrel" evidence="2">
    <location>
        <begin position="22"/>
        <end position="169"/>
    </location>
</feature>
<evidence type="ECO:0000313" key="4">
    <source>
        <dbReference type="Proteomes" id="UP000192393"/>
    </source>
</evidence>
<dbReference type="AlphaFoldDB" id="A0A1W2CI59"/>
<feature type="chain" id="PRO_5012438863" evidence="1">
    <location>
        <begin position="20"/>
        <end position="193"/>
    </location>
</feature>
<dbReference type="RefSeq" id="WP_084018586.1">
    <property type="nucleotide sequence ID" value="NZ_FWXS01000010.1"/>
</dbReference>
<dbReference type="EMBL" id="FWXS01000010">
    <property type="protein sequence ID" value="SMC84905.1"/>
    <property type="molecule type" value="Genomic_DNA"/>
</dbReference>
<dbReference type="InterPro" id="IPR011250">
    <property type="entry name" value="OMP/PagP_B-barrel"/>
</dbReference>
<evidence type="ECO:0000259" key="2">
    <source>
        <dbReference type="Pfam" id="PF13568"/>
    </source>
</evidence>
<dbReference type="OrthoDB" id="947434at2"/>
<organism evidence="3 4">
    <name type="scientific">Moheibacter sediminis</name>
    <dbReference type="NCBI Taxonomy" id="1434700"/>
    <lineage>
        <taxon>Bacteria</taxon>
        <taxon>Pseudomonadati</taxon>
        <taxon>Bacteroidota</taxon>
        <taxon>Flavobacteriia</taxon>
        <taxon>Flavobacteriales</taxon>
        <taxon>Weeksellaceae</taxon>
        <taxon>Moheibacter</taxon>
    </lineage>
</organism>
<reference evidence="4" key="1">
    <citation type="submission" date="2017-04" db="EMBL/GenBank/DDBJ databases">
        <authorList>
            <person name="Varghese N."/>
            <person name="Submissions S."/>
        </authorList>
    </citation>
    <scope>NUCLEOTIDE SEQUENCE [LARGE SCALE GENOMIC DNA]</scope>
    <source>
        <strain evidence="4">CGMCC 1.12708</strain>
    </source>
</reference>
<gene>
    <name evidence="3" type="ORF">SAMN06296427_110114</name>
</gene>
<evidence type="ECO:0000256" key="1">
    <source>
        <dbReference type="SAM" id="SignalP"/>
    </source>
</evidence>
<keyword evidence="1" id="KW-0732">Signal</keyword>
<proteinExistence type="predicted"/>
<evidence type="ECO:0000313" key="3">
    <source>
        <dbReference type="EMBL" id="SMC84905.1"/>
    </source>
</evidence>
<dbReference type="Proteomes" id="UP000192393">
    <property type="component" value="Unassembled WGS sequence"/>
</dbReference>
<name>A0A1W2CI59_9FLAO</name>
<sequence>MKKQILLAFLFFFSLSILAKAQVRYGAKLGGNYTNLRLVHRESVPRIAGQIGALALIPIDNNDMFFVQPEVVYSMQGEYWKTGEIKTPVFLNYINVPIMAKFYFSNEESEFFVEGGPQFAFKIGDNIERLEMPNQKFKSFDLSFGLGLGYSITRDFEFNLRYNYGLLDSVEGDLENNNNNTSQLSFALAYILR</sequence>